<evidence type="ECO:0000313" key="3">
    <source>
        <dbReference type="Proteomes" id="UP000314294"/>
    </source>
</evidence>
<dbReference type="AlphaFoldDB" id="A0A4Z2IC40"/>
<sequence>MEMKEGMTAGINSMLMRMREDPRGVYGCIGGVSVRVGDKAHNSYRGTRETPVTLENGGIETGQLLTEGKSENKETQVKER</sequence>
<reference evidence="2 3" key="1">
    <citation type="submission" date="2019-03" db="EMBL/GenBank/DDBJ databases">
        <title>First draft genome of Liparis tanakae, snailfish: a comprehensive survey of snailfish specific genes.</title>
        <authorList>
            <person name="Kim W."/>
            <person name="Song I."/>
            <person name="Jeong J.-H."/>
            <person name="Kim D."/>
            <person name="Kim S."/>
            <person name="Ryu S."/>
            <person name="Song J.Y."/>
            <person name="Lee S.K."/>
        </authorList>
    </citation>
    <scope>NUCLEOTIDE SEQUENCE [LARGE SCALE GENOMIC DNA]</scope>
    <source>
        <tissue evidence="2">Muscle</tissue>
    </source>
</reference>
<keyword evidence="3" id="KW-1185">Reference proteome</keyword>
<comment type="caution">
    <text evidence="2">The sequence shown here is derived from an EMBL/GenBank/DDBJ whole genome shotgun (WGS) entry which is preliminary data.</text>
</comment>
<protein>
    <submittedName>
        <fullName evidence="2">Uncharacterized protein</fullName>
    </submittedName>
</protein>
<evidence type="ECO:0000313" key="2">
    <source>
        <dbReference type="EMBL" id="TNN74904.1"/>
    </source>
</evidence>
<feature type="compositionally biased region" description="Basic and acidic residues" evidence="1">
    <location>
        <begin position="68"/>
        <end position="80"/>
    </location>
</feature>
<feature type="region of interest" description="Disordered" evidence="1">
    <location>
        <begin position="42"/>
        <end position="80"/>
    </location>
</feature>
<organism evidence="2 3">
    <name type="scientific">Liparis tanakae</name>
    <name type="common">Tanaka's snailfish</name>
    <dbReference type="NCBI Taxonomy" id="230148"/>
    <lineage>
        <taxon>Eukaryota</taxon>
        <taxon>Metazoa</taxon>
        <taxon>Chordata</taxon>
        <taxon>Craniata</taxon>
        <taxon>Vertebrata</taxon>
        <taxon>Euteleostomi</taxon>
        <taxon>Actinopterygii</taxon>
        <taxon>Neopterygii</taxon>
        <taxon>Teleostei</taxon>
        <taxon>Neoteleostei</taxon>
        <taxon>Acanthomorphata</taxon>
        <taxon>Eupercaria</taxon>
        <taxon>Perciformes</taxon>
        <taxon>Cottioidei</taxon>
        <taxon>Cottales</taxon>
        <taxon>Liparidae</taxon>
        <taxon>Liparis</taxon>
    </lineage>
</organism>
<evidence type="ECO:0000256" key="1">
    <source>
        <dbReference type="SAM" id="MobiDB-lite"/>
    </source>
</evidence>
<proteinExistence type="predicted"/>
<gene>
    <name evidence="2" type="ORF">EYF80_014822</name>
</gene>
<name>A0A4Z2IC40_9TELE</name>
<dbReference type="EMBL" id="SRLO01000109">
    <property type="protein sequence ID" value="TNN74904.1"/>
    <property type="molecule type" value="Genomic_DNA"/>
</dbReference>
<accession>A0A4Z2IC40</accession>
<dbReference type="Proteomes" id="UP000314294">
    <property type="component" value="Unassembled WGS sequence"/>
</dbReference>